<dbReference type="Pfam" id="PF00703">
    <property type="entry name" value="Glyco_hydro_2"/>
    <property type="match status" value="1"/>
</dbReference>
<evidence type="ECO:0000259" key="22">
    <source>
        <dbReference type="Pfam" id="PF17786"/>
    </source>
</evidence>
<comment type="subunit">
    <text evidence="6">Homodimer.</text>
</comment>
<dbReference type="Proteomes" id="UP001436297">
    <property type="component" value="Chromosome"/>
</dbReference>
<evidence type="ECO:0000259" key="19">
    <source>
        <dbReference type="Pfam" id="PF00703"/>
    </source>
</evidence>
<evidence type="ECO:0000256" key="15">
    <source>
        <dbReference type="ARBA" id="ARBA00032581"/>
    </source>
</evidence>
<dbReference type="Pfam" id="PF17786">
    <property type="entry name" value="Mannosidase_ig"/>
    <property type="match status" value="1"/>
</dbReference>
<dbReference type="SUPFAM" id="SSF51445">
    <property type="entry name" value="(Trans)glycosidases"/>
    <property type="match status" value="1"/>
</dbReference>
<feature type="domain" description="Mannosidase Ig/CBM-like" evidence="22">
    <location>
        <begin position="659"/>
        <end position="744"/>
    </location>
</feature>
<feature type="domain" description="Glycoside hydrolase family 2 catalytic" evidence="20">
    <location>
        <begin position="299"/>
        <end position="403"/>
    </location>
</feature>
<dbReference type="InterPro" id="IPR041625">
    <property type="entry name" value="Beta-mannosidase_Ig"/>
</dbReference>
<dbReference type="SUPFAM" id="SSF49785">
    <property type="entry name" value="Galactose-binding domain-like"/>
    <property type="match status" value="1"/>
</dbReference>
<evidence type="ECO:0000256" key="8">
    <source>
        <dbReference type="ARBA" id="ARBA00015707"/>
    </source>
</evidence>
<feature type="domain" description="Beta-mannosidase-like galactose-binding" evidence="23">
    <location>
        <begin position="23"/>
        <end position="172"/>
    </location>
</feature>
<dbReference type="PANTHER" id="PTHR43730:SF1">
    <property type="entry name" value="BETA-MANNOSIDASE"/>
    <property type="match status" value="1"/>
</dbReference>
<dbReference type="InterPro" id="IPR013783">
    <property type="entry name" value="Ig-like_fold"/>
</dbReference>
<name>A0ABZ3EE56_9STAP</name>
<evidence type="ECO:0000313" key="24">
    <source>
        <dbReference type="EMBL" id="XAF71119.1"/>
    </source>
</evidence>
<dbReference type="Gene3D" id="2.60.120.260">
    <property type="entry name" value="Galactose-binding domain-like"/>
    <property type="match status" value="1"/>
</dbReference>
<dbReference type="InterPro" id="IPR041447">
    <property type="entry name" value="Mannosidase_ig"/>
</dbReference>
<dbReference type="Pfam" id="PF22666">
    <property type="entry name" value="Glyco_hydro_2_N2"/>
    <property type="match status" value="1"/>
</dbReference>
<feature type="domain" description="Glycoside hydrolase family 2 immunoglobulin-like beta-sandwich" evidence="19">
    <location>
        <begin position="184"/>
        <end position="283"/>
    </location>
</feature>
<dbReference type="GO" id="GO:0016787">
    <property type="term" value="F:hydrolase activity"/>
    <property type="evidence" value="ECO:0007669"/>
    <property type="project" value="UniProtKB-KW"/>
</dbReference>
<keyword evidence="12" id="KW-1015">Disulfide bond</keyword>
<keyword evidence="11 24" id="KW-0378">Hydrolase</keyword>
<sequence length="833" mass="96020">MNVIDLNGTWILNNLTGNKYLHDIPVTIPGTVISGALENRLIDHPYYANNENQIQHLFNYDYSFSRTFTIDTNVLSSNKIVLSCDGLDTLATIFINNHKIIETNNMYRHYDIDIKPYVVNGENTIEIKFSSPVQYLKNMEQQGSNDLAYLRKAQCMFGWDWGIKLPDSGIWKSISIQFGNDANIPQLQFKQTHHKDTVELNVSSDSVVTQDLSLVLTLYDPNKKLITSVTVNDEQMLEHTFLIEHPHLWWPIGYGEQSLYTVNVTLYKEDKLIDCTDYAIGLRTIELNRENDRDGSKFEFLINNTPIFIKGTNMIIGDAILNQTRAYDLPAQIRDCVNSNINCIRVWGGAYYPSTQFFDLCNQYGILVIQDCMFTSQSYPTDAAFLENITVELTQNIKRIAHHPSLILLFGNNEIDMTYTMLTSDDPLTKNTRAFFDAPKITDEHIKSLMQRRYKKIFIELIPDIVHKIAPQIPYAHSSPNTKSEKDTQSIFDYARDGDFHYYLAYDGQAPYESIQNIDARFISEMGFQSYPNIKTIRTFADKSAQSPNSPIMLAHQKCKDGNAIIDNYMQTEFKRPQNFTDYVYLSQVLAAIVMQYSIEHFRSENDYCRGVLIWQMNDCWPTISWSGIDYFGRWKAQQYLTKRFYAPILPVVTIKNHTVSITVANDSPSPFHGSLKWSLKQNNHTLDTSVIDVYVDVHQHSEYTPLQFHNLTQAQLKEVYLEYTLYESNSIIATGVKLFVTPKAFQFKTPEITYSIEENKQEYIIHLTSTQMAKYVELDLNKDDCIFSDNYFDLTPTMPKTITVAKQSLSTSLDLHAFEQQLNIKSLNTTQL</sequence>
<dbReference type="InterPro" id="IPR054593">
    <property type="entry name" value="Beta-mannosidase-like_N2"/>
</dbReference>
<evidence type="ECO:0000256" key="14">
    <source>
        <dbReference type="ARBA" id="ARBA00023295"/>
    </source>
</evidence>
<dbReference type="Gene3D" id="2.60.40.10">
    <property type="entry name" value="Immunoglobulins"/>
    <property type="match status" value="2"/>
</dbReference>
<evidence type="ECO:0000256" key="3">
    <source>
        <dbReference type="ARBA" id="ARBA00004613"/>
    </source>
</evidence>
<comment type="subcellular location">
    <subcellularLocation>
        <location evidence="3">Secreted</location>
    </subcellularLocation>
</comment>
<dbReference type="Pfam" id="PF17753">
    <property type="entry name" value="Ig_mannosidase"/>
    <property type="match status" value="1"/>
</dbReference>
<keyword evidence="13" id="KW-0325">Glycoprotein</keyword>
<dbReference type="InterPro" id="IPR050887">
    <property type="entry name" value="Beta-mannosidase_GH2"/>
</dbReference>
<comment type="similarity">
    <text evidence="16">Belongs to the glycosyl hydrolase 2 family. Beta-mannosidase B subfamily.</text>
</comment>
<dbReference type="EMBL" id="CP128355">
    <property type="protein sequence ID" value="XAF71119.1"/>
    <property type="molecule type" value="Genomic_DNA"/>
</dbReference>
<organism evidence="24 25">
    <name type="scientific">Staphylococcus hsinchuensis</name>
    <dbReference type="NCBI Taxonomy" id="3051183"/>
    <lineage>
        <taxon>Bacteria</taxon>
        <taxon>Bacillati</taxon>
        <taxon>Bacillota</taxon>
        <taxon>Bacilli</taxon>
        <taxon>Bacillales</taxon>
        <taxon>Staphylococcaceae</taxon>
        <taxon>Staphylococcus</taxon>
    </lineage>
</organism>
<dbReference type="PANTHER" id="PTHR43730">
    <property type="entry name" value="BETA-MANNOSIDASE"/>
    <property type="match status" value="1"/>
</dbReference>
<reference evidence="24 25" key="1">
    <citation type="journal article" date="2024" name="Pathogens">
        <title>Staphylococcus hsinchuensis sp. nov., Isolated from Soymilk.</title>
        <authorList>
            <person name="Wang Y.T."/>
            <person name="Lin Y.C."/>
            <person name="Hsieh Y.H."/>
            <person name="Lin Y.T."/>
            <person name="Hamada M."/>
            <person name="Chen C.C."/>
            <person name="Liou J.S."/>
            <person name="Lee A.Y."/>
            <person name="Zhang W.L."/>
            <person name="Chen Y.T."/>
            <person name="Huang C.H."/>
        </authorList>
    </citation>
    <scope>NUCLEOTIDE SEQUENCE [LARGE SCALE GENOMIC DNA]</scope>
    <source>
        <strain evidence="24 25">H164</strain>
    </source>
</reference>
<keyword evidence="9" id="KW-0964">Secreted</keyword>
<evidence type="ECO:0000259" key="20">
    <source>
        <dbReference type="Pfam" id="PF02836"/>
    </source>
</evidence>
<evidence type="ECO:0000313" key="25">
    <source>
        <dbReference type="Proteomes" id="UP001436297"/>
    </source>
</evidence>
<evidence type="ECO:0000256" key="17">
    <source>
        <dbReference type="ARBA" id="ARBA00041069"/>
    </source>
</evidence>
<dbReference type="Gene3D" id="3.20.20.80">
    <property type="entry name" value="Glycosidases"/>
    <property type="match status" value="1"/>
</dbReference>
<dbReference type="InterPro" id="IPR017853">
    <property type="entry name" value="GH"/>
</dbReference>
<evidence type="ECO:0000256" key="10">
    <source>
        <dbReference type="ARBA" id="ARBA00022729"/>
    </source>
</evidence>
<evidence type="ECO:0000256" key="2">
    <source>
        <dbReference type="ARBA" id="ARBA00003150"/>
    </source>
</evidence>
<dbReference type="SUPFAM" id="SSF49303">
    <property type="entry name" value="beta-Galactosidase/glucuronidase domain"/>
    <property type="match status" value="2"/>
</dbReference>
<evidence type="ECO:0000259" key="21">
    <source>
        <dbReference type="Pfam" id="PF17753"/>
    </source>
</evidence>
<comment type="function">
    <text evidence="2">Exoglycosidase that cleaves the single beta-linked mannose residue from the non-reducing end of all N-linked glycoprotein oligosaccharides.</text>
</comment>
<dbReference type="InterPro" id="IPR036156">
    <property type="entry name" value="Beta-gal/glucu_dom_sf"/>
</dbReference>
<protein>
    <recommendedName>
        <fullName evidence="8">Beta-mannosidase</fullName>
        <ecNumber evidence="7">3.2.1.25</ecNumber>
    </recommendedName>
    <alternativeName>
        <fullName evidence="17">Beta-mannosidase B</fullName>
    </alternativeName>
    <alternativeName>
        <fullName evidence="15">Lysosomal beta A mannosidase</fullName>
    </alternativeName>
    <alternativeName>
        <fullName evidence="18">Mannanase B</fullName>
    </alternativeName>
</protein>
<dbReference type="RefSeq" id="WP_251521685.1">
    <property type="nucleotide sequence ID" value="NZ_CP128355.1"/>
</dbReference>
<accession>A0ABZ3EE56</accession>
<keyword evidence="14" id="KW-0326">Glycosidase</keyword>
<proteinExistence type="inferred from homology"/>
<dbReference type="InterPro" id="IPR006102">
    <property type="entry name" value="Ig-like_GH2"/>
</dbReference>
<evidence type="ECO:0000256" key="11">
    <source>
        <dbReference type="ARBA" id="ARBA00022801"/>
    </source>
</evidence>
<keyword evidence="10" id="KW-0732">Signal</keyword>
<dbReference type="Pfam" id="PF02836">
    <property type="entry name" value="Glyco_hydro_2_C"/>
    <property type="match status" value="1"/>
</dbReference>
<evidence type="ECO:0000256" key="6">
    <source>
        <dbReference type="ARBA" id="ARBA00011738"/>
    </source>
</evidence>
<evidence type="ECO:0000256" key="16">
    <source>
        <dbReference type="ARBA" id="ARBA00038429"/>
    </source>
</evidence>
<evidence type="ECO:0000256" key="4">
    <source>
        <dbReference type="ARBA" id="ARBA00004740"/>
    </source>
</evidence>
<comment type="pathway">
    <text evidence="4">Glycan metabolism; N-glycan degradation.</text>
</comment>
<evidence type="ECO:0000256" key="5">
    <source>
        <dbReference type="ARBA" id="ARBA00011245"/>
    </source>
</evidence>
<evidence type="ECO:0000259" key="23">
    <source>
        <dbReference type="Pfam" id="PF22666"/>
    </source>
</evidence>
<feature type="domain" description="Beta-mannosidase Ig-fold" evidence="21">
    <location>
        <begin position="749"/>
        <end position="830"/>
    </location>
</feature>
<dbReference type="InterPro" id="IPR008979">
    <property type="entry name" value="Galactose-bd-like_sf"/>
</dbReference>
<evidence type="ECO:0000256" key="7">
    <source>
        <dbReference type="ARBA" id="ARBA00012754"/>
    </source>
</evidence>
<dbReference type="EC" id="3.2.1.25" evidence="7"/>
<comment type="catalytic activity">
    <reaction evidence="1">
        <text>Hydrolysis of terminal, non-reducing beta-D-mannose residues in beta-D-mannosides.</text>
        <dbReference type="EC" id="3.2.1.25"/>
    </reaction>
</comment>
<keyword evidence="25" id="KW-1185">Reference proteome</keyword>
<evidence type="ECO:0000256" key="9">
    <source>
        <dbReference type="ARBA" id="ARBA00022525"/>
    </source>
</evidence>
<evidence type="ECO:0000256" key="13">
    <source>
        <dbReference type="ARBA" id="ARBA00023180"/>
    </source>
</evidence>
<dbReference type="InterPro" id="IPR006103">
    <property type="entry name" value="Glyco_hydro_2_cat"/>
</dbReference>
<gene>
    <name evidence="24" type="ORF">QQM35_03105</name>
</gene>
<evidence type="ECO:0000256" key="12">
    <source>
        <dbReference type="ARBA" id="ARBA00023157"/>
    </source>
</evidence>
<evidence type="ECO:0000256" key="18">
    <source>
        <dbReference type="ARBA" id="ARBA00041614"/>
    </source>
</evidence>
<evidence type="ECO:0000256" key="1">
    <source>
        <dbReference type="ARBA" id="ARBA00000829"/>
    </source>
</evidence>
<comment type="subunit">
    <text evidence="5">Monomer.</text>
</comment>